<dbReference type="AlphaFoldDB" id="A0A7J8BIU2"/>
<dbReference type="InParanoid" id="A0A7J8BIU2"/>
<evidence type="ECO:0000313" key="2">
    <source>
        <dbReference type="EMBL" id="KAF6398807.1"/>
    </source>
</evidence>
<keyword evidence="3" id="KW-1185">Reference proteome</keyword>
<feature type="transmembrane region" description="Helical" evidence="1">
    <location>
        <begin position="80"/>
        <end position="102"/>
    </location>
</feature>
<evidence type="ECO:0000313" key="3">
    <source>
        <dbReference type="Proteomes" id="UP000550707"/>
    </source>
</evidence>
<protein>
    <recommendedName>
        <fullName evidence="4">Transmembrane protein</fullName>
    </recommendedName>
</protein>
<keyword evidence="1" id="KW-0472">Membrane</keyword>
<gene>
    <name evidence="2" type="ORF">HJG59_010221</name>
</gene>
<evidence type="ECO:0008006" key="4">
    <source>
        <dbReference type="Google" id="ProtNLM"/>
    </source>
</evidence>
<organism evidence="2 3">
    <name type="scientific">Molossus molossus</name>
    <name type="common">Pallas' mastiff bat</name>
    <name type="synonym">Vespertilio molossus</name>
    <dbReference type="NCBI Taxonomy" id="27622"/>
    <lineage>
        <taxon>Eukaryota</taxon>
        <taxon>Metazoa</taxon>
        <taxon>Chordata</taxon>
        <taxon>Craniata</taxon>
        <taxon>Vertebrata</taxon>
        <taxon>Euteleostomi</taxon>
        <taxon>Mammalia</taxon>
        <taxon>Eutheria</taxon>
        <taxon>Laurasiatheria</taxon>
        <taxon>Chiroptera</taxon>
        <taxon>Yangochiroptera</taxon>
        <taxon>Molossidae</taxon>
        <taxon>Molossus</taxon>
    </lineage>
</organism>
<sequence>MPLNRTSPSGSGRRLLTWETGGFPSVLKLVPICFNLALSGVSGTFGCGKPVGFHLALSGVSGTFGCRKPVGFHLALSGAFVLKLVFCVLTAVVCLFVFRVLCCSNCFAFSRMERGLSTPPYPP</sequence>
<accession>A0A7J8BIU2</accession>
<comment type="caution">
    <text evidence="2">The sequence shown here is derived from an EMBL/GenBank/DDBJ whole genome shotgun (WGS) entry which is preliminary data.</text>
</comment>
<proteinExistence type="predicted"/>
<name>A0A7J8BIU2_MOLMO</name>
<reference evidence="2 3" key="1">
    <citation type="journal article" date="2020" name="Nature">
        <title>Six reference-quality genomes reveal evolution of bat adaptations.</title>
        <authorList>
            <person name="Jebb D."/>
            <person name="Huang Z."/>
            <person name="Pippel M."/>
            <person name="Hughes G.M."/>
            <person name="Lavrichenko K."/>
            <person name="Devanna P."/>
            <person name="Winkler S."/>
            <person name="Jermiin L.S."/>
            <person name="Skirmuntt E.C."/>
            <person name="Katzourakis A."/>
            <person name="Burkitt-Gray L."/>
            <person name="Ray D.A."/>
            <person name="Sullivan K.A.M."/>
            <person name="Roscito J.G."/>
            <person name="Kirilenko B.M."/>
            <person name="Davalos L.M."/>
            <person name="Corthals A.P."/>
            <person name="Power M.L."/>
            <person name="Jones G."/>
            <person name="Ransome R.D."/>
            <person name="Dechmann D.K.N."/>
            <person name="Locatelli A.G."/>
            <person name="Puechmaille S.J."/>
            <person name="Fedrigo O."/>
            <person name="Jarvis E.D."/>
            <person name="Hiller M."/>
            <person name="Vernes S.C."/>
            <person name="Myers E.W."/>
            <person name="Teeling E.C."/>
        </authorList>
    </citation>
    <scope>NUCLEOTIDE SEQUENCE [LARGE SCALE GENOMIC DNA]</scope>
    <source>
        <strain evidence="2">MMolMol1</strain>
        <tissue evidence="2">Muscle</tissue>
    </source>
</reference>
<evidence type="ECO:0000256" key="1">
    <source>
        <dbReference type="SAM" id="Phobius"/>
    </source>
</evidence>
<keyword evidence="1" id="KW-0812">Transmembrane</keyword>
<dbReference type="Proteomes" id="UP000550707">
    <property type="component" value="Unassembled WGS sequence"/>
</dbReference>
<keyword evidence="1" id="KW-1133">Transmembrane helix</keyword>
<dbReference type="EMBL" id="JACASF010000027">
    <property type="protein sequence ID" value="KAF6398807.1"/>
    <property type="molecule type" value="Genomic_DNA"/>
</dbReference>